<comment type="subcellular location">
    <subcellularLocation>
        <location evidence="2">Cell membrane</location>
    </subcellularLocation>
</comment>
<dbReference type="AlphaFoldDB" id="A0A0J6XF26"/>
<dbReference type="PATRIC" id="fig|66430.4.peg.1348"/>
<reference evidence="14 15" key="1">
    <citation type="submission" date="2015-06" db="EMBL/GenBank/DDBJ databases">
        <title>Recapitulation of the evolution of biosynthetic gene clusters reveals hidden chemical diversity on bacterial genomes.</title>
        <authorList>
            <person name="Cruz-Morales P."/>
            <person name="Martinez-Guerrero C."/>
            <person name="Morales-Escalante M.A."/>
            <person name="Yanez-Guerra L.A."/>
            <person name="Kopp J.F."/>
            <person name="Feldmann J."/>
            <person name="Ramos-Aboites H.E."/>
            <person name="Barona-Gomez F."/>
        </authorList>
    </citation>
    <scope>NUCLEOTIDE SEQUENCE [LARGE SCALE GENOMIC DNA]</scope>
    <source>
        <strain evidence="14 15">ATCC 31245</strain>
    </source>
</reference>
<evidence type="ECO:0000256" key="3">
    <source>
        <dbReference type="ARBA" id="ARBA00012438"/>
    </source>
</evidence>
<accession>A0A0J6XF26</accession>
<dbReference type="InterPro" id="IPR036097">
    <property type="entry name" value="HisK_dim/P_sf"/>
</dbReference>
<name>A0A0J6XF26_9ACTN</name>
<dbReference type="STRING" id="66430.ACS04_28470"/>
<keyword evidence="9" id="KW-0902">Two-component regulatory system</keyword>
<dbReference type="InterPro" id="IPR003661">
    <property type="entry name" value="HisK_dim/P_dom"/>
</dbReference>
<dbReference type="SMART" id="SM00388">
    <property type="entry name" value="HisKA"/>
    <property type="match status" value="1"/>
</dbReference>
<evidence type="ECO:0000313" key="14">
    <source>
        <dbReference type="EMBL" id="KMO94550.1"/>
    </source>
</evidence>
<evidence type="ECO:0000259" key="12">
    <source>
        <dbReference type="PROSITE" id="PS50109"/>
    </source>
</evidence>
<evidence type="ECO:0000256" key="4">
    <source>
        <dbReference type="ARBA" id="ARBA00022553"/>
    </source>
</evidence>
<evidence type="ECO:0000259" key="13">
    <source>
        <dbReference type="PROSITE" id="PS50885"/>
    </source>
</evidence>
<dbReference type="PRINTS" id="PR00344">
    <property type="entry name" value="BCTRLSENSOR"/>
</dbReference>
<comment type="catalytic activity">
    <reaction evidence="1">
        <text>ATP + protein L-histidine = ADP + protein N-phospho-L-histidine.</text>
        <dbReference type="EC" id="2.7.13.3"/>
    </reaction>
</comment>
<dbReference type="SUPFAM" id="SSF55874">
    <property type="entry name" value="ATPase domain of HSP90 chaperone/DNA topoisomerase II/histidine kinase"/>
    <property type="match status" value="1"/>
</dbReference>
<keyword evidence="6 11" id="KW-0812">Transmembrane</keyword>
<dbReference type="Gene3D" id="3.30.565.10">
    <property type="entry name" value="Histidine kinase-like ATPase, C-terminal domain"/>
    <property type="match status" value="1"/>
</dbReference>
<dbReference type="PROSITE" id="PS50885">
    <property type="entry name" value="HAMP"/>
    <property type="match status" value="1"/>
</dbReference>
<feature type="domain" description="Histidine kinase" evidence="12">
    <location>
        <begin position="247"/>
        <end position="453"/>
    </location>
</feature>
<keyword evidence="10 11" id="KW-0472">Membrane</keyword>
<organism evidence="14 15">
    <name type="scientific">Streptomyces roseus</name>
    <dbReference type="NCBI Taxonomy" id="66430"/>
    <lineage>
        <taxon>Bacteria</taxon>
        <taxon>Bacillati</taxon>
        <taxon>Actinomycetota</taxon>
        <taxon>Actinomycetes</taxon>
        <taxon>Kitasatosporales</taxon>
        <taxon>Streptomycetaceae</taxon>
        <taxon>Streptomyces</taxon>
    </lineage>
</organism>
<evidence type="ECO:0000256" key="7">
    <source>
        <dbReference type="ARBA" id="ARBA00022777"/>
    </source>
</evidence>
<keyword evidence="8 11" id="KW-1133">Transmembrane helix</keyword>
<dbReference type="PANTHER" id="PTHR45436">
    <property type="entry name" value="SENSOR HISTIDINE KINASE YKOH"/>
    <property type="match status" value="1"/>
</dbReference>
<evidence type="ECO:0000256" key="5">
    <source>
        <dbReference type="ARBA" id="ARBA00022679"/>
    </source>
</evidence>
<keyword evidence="5" id="KW-0808">Transferase</keyword>
<dbReference type="OrthoDB" id="3849995at2"/>
<gene>
    <name evidence="14" type="ORF">ACS04_28470</name>
</gene>
<dbReference type="CDD" id="cd00082">
    <property type="entry name" value="HisKA"/>
    <property type="match status" value="1"/>
</dbReference>
<dbReference type="SUPFAM" id="SSF47384">
    <property type="entry name" value="Homodimeric domain of signal transducing histidine kinase"/>
    <property type="match status" value="1"/>
</dbReference>
<dbReference type="Gene3D" id="1.10.287.130">
    <property type="match status" value="1"/>
</dbReference>
<feature type="transmembrane region" description="Helical" evidence="11">
    <location>
        <begin position="161"/>
        <end position="180"/>
    </location>
</feature>
<dbReference type="InterPro" id="IPR003594">
    <property type="entry name" value="HATPase_dom"/>
</dbReference>
<evidence type="ECO:0000256" key="9">
    <source>
        <dbReference type="ARBA" id="ARBA00023012"/>
    </source>
</evidence>
<dbReference type="EMBL" id="LFML01000126">
    <property type="protein sequence ID" value="KMO94550.1"/>
    <property type="molecule type" value="Genomic_DNA"/>
</dbReference>
<dbReference type="Pfam" id="PF02518">
    <property type="entry name" value="HATPase_c"/>
    <property type="match status" value="1"/>
</dbReference>
<evidence type="ECO:0000256" key="1">
    <source>
        <dbReference type="ARBA" id="ARBA00000085"/>
    </source>
</evidence>
<dbReference type="CDD" id="cd00075">
    <property type="entry name" value="HATPase"/>
    <property type="match status" value="1"/>
</dbReference>
<dbReference type="SMART" id="SM00387">
    <property type="entry name" value="HATPase_c"/>
    <property type="match status" value="1"/>
</dbReference>
<dbReference type="RefSeq" id="WP_048479658.1">
    <property type="nucleotide sequence ID" value="NZ_JBIRUD010000001.1"/>
</dbReference>
<dbReference type="GO" id="GO:0005886">
    <property type="term" value="C:plasma membrane"/>
    <property type="evidence" value="ECO:0007669"/>
    <property type="project" value="UniProtKB-SubCell"/>
</dbReference>
<keyword evidence="7 14" id="KW-0418">Kinase</keyword>
<evidence type="ECO:0000256" key="2">
    <source>
        <dbReference type="ARBA" id="ARBA00004236"/>
    </source>
</evidence>
<evidence type="ECO:0000313" key="15">
    <source>
        <dbReference type="Proteomes" id="UP000035932"/>
    </source>
</evidence>
<keyword evidence="4" id="KW-0597">Phosphoprotein</keyword>
<dbReference type="Proteomes" id="UP000035932">
    <property type="component" value="Unassembled WGS sequence"/>
</dbReference>
<dbReference type="EC" id="2.7.13.3" evidence="3"/>
<evidence type="ECO:0000256" key="6">
    <source>
        <dbReference type="ARBA" id="ARBA00022692"/>
    </source>
</evidence>
<sequence length="453" mass="47917">MTERSPAGRRPLTLRSRLSLIAVSVAALLMAILIVAFNAIVRHQLDQRADDHLRTRAAAVASTVDTNGRKARVVEVPNDDALDSDVWIYAGTERLESPPAASDDGPLTQVADALAAGRHPHCVTVSDHAPVRLCASPVPGSAPATVVAAVSLVPYRTSADTVLHATLALGAAVLVLTYALTRLAVRRALRPVQAMTEQAAAWSRQPGGDRFGATGRPAELAALATSLDALLDRIRAGLLHEQQLTRELSHELRNPLARIVAELDWWRTRPRSSEETRRSLAVVGDAASSMRTICDTLLDEAQGTASIHRGPADVHAALVRLAGSSVTPPAVTLRIAPPTGRLMAEAPAAIVERTVSPLLDNALRYAHSRVTIVAGTDGAGIRIEVTDDGPGVPTWFAPELFHPGRRAEAGDGHPGAGLGLSLARRLARSADGDVHHDASHRDGTRFVLTLPAA</sequence>
<dbReference type="InterPro" id="IPR050428">
    <property type="entry name" value="TCS_sensor_his_kinase"/>
</dbReference>
<dbReference type="InterPro" id="IPR036890">
    <property type="entry name" value="HATPase_C_sf"/>
</dbReference>
<proteinExistence type="predicted"/>
<dbReference type="PROSITE" id="PS50109">
    <property type="entry name" value="HIS_KIN"/>
    <property type="match status" value="1"/>
</dbReference>
<keyword evidence="15" id="KW-1185">Reference proteome</keyword>
<dbReference type="InterPro" id="IPR003660">
    <property type="entry name" value="HAMP_dom"/>
</dbReference>
<protein>
    <recommendedName>
        <fullName evidence="3">histidine kinase</fullName>
        <ecNumber evidence="3">2.7.13.3</ecNumber>
    </recommendedName>
</protein>
<evidence type="ECO:0000256" key="8">
    <source>
        <dbReference type="ARBA" id="ARBA00022989"/>
    </source>
</evidence>
<dbReference type="PANTHER" id="PTHR45436:SF5">
    <property type="entry name" value="SENSOR HISTIDINE KINASE TRCS"/>
    <property type="match status" value="1"/>
</dbReference>
<feature type="transmembrane region" description="Helical" evidence="11">
    <location>
        <begin position="20"/>
        <end position="41"/>
    </location>
</feature>
<dbReference type="GO" id="GO:0000155">
    <property type="term" value="F:phosphorelay sensor kinase activity"/>
    <property type="evidence" value="ECO:0007669"/>
    <property type="project" value="InterPro"/>
</dbReference>
<dbReference type="InterPro" id="IPR004358">
    <property type="entry name" value="Sig_transdc_His_kin-like_C"/>
</dbReference>
<feature type="domain" description="HAMP" evidence="13">
    <location>
        <begin position="186"/>
        <end position="239"/>
    </location>
</feature>
<dbReference type="Pfam" id="PF00512">
    <property type="entry name" value="HisKA"/>
    <property type="match status" value="1"/>
</dbReference>
<comment type="caution">
    <text evidence="14">The sequence shown here is derived from an EMBL/GenBank/DDBJ whole genome shotgun (WGS) entry which is preliminary data.</text>
</comment>
<dbReference type="InterPro" id="IPR005467">
    <property type="entry name" value="His_kinase_dom"/>
</dbReference>
<evidence type="ECO:0000256" key="10">
    <source>
        <dbReference type="ARBA" id="ARBA00023136"/>
    </source>
</evidence>
<evidence type="ECO:0000256" key="11">
    <source>
        <dbReference type="SAM" id="Phobius"/>
    </source>
</evidence>